<comment type="similarity">
    <text evidence="1 4">Belongs to the UDP-glycosyltransferase family.</text>
</comment>
<dbReference type="CDD" id="cd03784">
    <property type="entry name" value="GT1_Gtf-like"/>
    <property type="match status" value="1"/>
</dbReference>
<organism evidence="6 7">
    <name type="scientific">Pararge aegeria aegeria</name>
    <dbReference type="NCBI Taxonomy" id="348720"/>
    <lineage>
        <taxon>Eukaryota</taxon>
        <taxon>Metazoa</taxon>
        <taxon>Ecdysozoa</taxon>
        <taxon>Arthropoda</taxon>
        <taxon>Hexapoda</taxon>
        <taxon>Insecta</taxon>
        <taxon>Pterygota</taxon>
        <taxon>Neoptera</taxon>
        <taxon>Endopterygota</taxon>
        <taxon>Lepidoptera</taxon>
        <taxon>Glossata</taxon>
        <taxon>Ditrysia</taxon>
        <taxon>Papilionoidea</taxon>
        <taxon>Nymphalidae</taxon>
        <taxon>Satyrinae</taxon>
        <taxon>Satyrini</taxon>
        <taxon>Parargina</taxon>
        <taxon>Pararge</taxon>
    </lineage>
</organism>
<dbReference type="FunFam" id="3.40.50.2000:FF:000050">
    <property type="entry name" value="UDP-glucuronosyltransferase"/>
    <property type="match status" value="1"/>
</dbReference>
<dbReference type="OrthoDB" id="5835829at2759"/>
<dbReference type="Gene3D" id="3.40.50.2000">
    <property type="entry name" value="Glycogen Phosphorylase B"/>
    <property type="match status" value="1"/>
</dbReference>
<keyword evidence="7" id="KW-1185">Reference proteome</keyword>
<dbReference type="AlphaFoldDB" id="A0A8S4R8R1"/>
<dbReference type="PANTHER" id="PTHR48043">
    <property type="entry name" value="EG:EG0003.4 PROTEIN-RELATED"/>
    <property type="match status" value="1"/>
</dbReference>
<dbReference type="PROSITE" id="PS00375">
    <property type="entry name" value="UDPGT"/>
    <property type="match status" value="1"/>
</dbReference>
<dbReference type="SUPFAM" id="SSF53756">
    <property type="entry name" value="UDP-Glycosyltransferase/glycogen phosphorylase"/>
    <property type="match status" value="1"/>
</dbReference>
<name>A0A8S4R8R1_9NEOP</name>
<keyword evidence="3 4" id="KW-0808">Transferase</keyword>
<comment type="caution">
    <text evidence="6">The sequence shown here is derived from an EMBL/GenBank/DDBJ whole genome shotgun (WGS) entry which is preliminary data.</text>
</comment>
<evidence type="ECO:0000313" key="6">
    <source>
        <dbReference type="EMBL" id="CAH2232693.1"/>
    </source>
</evidence>
<protein>
    <recommendedName>
        <fullName evidence="5">UDP-glucuronosyltransferase</fullName>
        <ecNumber evidence="5">2.4.1.17</ecNumber>
    </recommendedName>
</protein>
<proteinExistence type="inferred from homology"/>
<comment type="subcellular location">
    <subcellularLocation>
        <location evidence="5">Membrane</location>
        <topology evidence="5">Single-pass membrane protein</topology>
    </subcellularLocation>
</comment>
<dbReference type="GO" id="GO:0016020">
    <property type="term" value="C:membrane"/>
    <property type="evidence" value="ECO:0007669"/>
    <property type="project" value="UniProtKB-SubCell"/>
</dbReference>
<dbReference type="InterPro" id="IPR002213">
    <property type="entry name" value="UDP_glucos_trans"/>
</dbReference>
<evidence type="ECO:0000313" key="7">
    <source>
        <dbReference type="Proteomes" id="UP000838756"/>
    </source>
</evidence>
<evidence type="ECO:0000256" key="2">
    <source>
        <dbReference type="ARBA" id="ARBA00022676"/>
    </source>
</evidence>
<dbReference type="GO" id="GO:0015020">
    <property type="term" value="F:glucuronosyltransferase activity"/>
    <property type="evidence" value="ECO:0007669"/>
    <property type="project" value="UniProtKB-EC"/>
</dbReference>
<gene>
    <name evidence="6" type="primary">jg5318</name>
    <name evidence="6" type="ORF">PAEG_LOCUS10913</name>
</gene>
<keyword evidence="5" id="KW-1133">Transmembrane helix</keyword>
<dbReference type="Pfam" id="PF00201">
    <property type="entry name" value="UDPGT"/>
    <property type="match status" value="1"/>
</dbReference>
<evidence type="ECO:0000256" key="4">
    <source>
        <dbReference type="RuleBase" id="RU003718"/>
    </source>
</evidence>
<comment type="catalytic activity">
    <reaction evidence="5">
        <text>glucuronate acceptor + UDP-alpha-D-glucuronate = acceptor beta-D-glucuronoside + UDP + H(+)</text>
        <dbReference type="Rhea" id="RHEA:21032"/>
        <dbReference type="ChEBI" id="CHEBI:15378"/>
        <dbReference type="ChEBI" id="CHEBI:58052"/>
        <dbReference type="ChEBI" id="CHEBI:58223"/>
        <dbReference type="ChEBI" id="CHEBI:132367"/>
        <dbReference type="ChEBI" id="CHEBI:132368"/>
        <dbReference type="EC" id="2.4.1.17"/>
    </reaction>
</comment>
<keyword evidence="5" id="KW-0472">Membrane</keyword>
<sequence>MVFEPFLRRLAERGHNLTVASFFPMQDPPPNIHEISFQGIYEIRLESIDINDFENENILYKVPILGCVAKQILPLQPFANAASKICERLIDLQPLTEALKGHYDLVIVENFMGDCVLGLAYAHGIKAPIVALVSGPRMPWTMERVGAVDNPSYVPIVTSALTSQMSFKERLENTLSSIGIREWYNREILIKERRILEKKFGNIPDLRELGKNMSVMLINSFHVLSGAMPLVPGLVEIGGMHLKTERKPIPKYIERFLNESEHGVVVFSLGSHIKTMSLPKYKEEILINALSKLKQRVIWKYEASGEQGNLIGNILKVRWLPQYELIQHKKVVAYICHGGMLGMTEAVSEGKPMVVIPFFADQHLNAAAAAEAGIASVVSYTDLTEDSLTTALDVVLGEKMVAKARQVSKMWHDRESSPLDTAIFYAERTIRWGHDAKLYSTARDLPFYKLALIDVALAIIFAVVVFLAIIIYLLLKVLKLVIREPKVKVN</sequence>
<accession>A0A8S4R8R1</accession>
<dbReference type="PANTHER" id="PTHR48043:SF114">
    <property type="entry name" value="IP04436P-RELATED"/>
    <property type="match status" value="1"/>
</dbReference>
<dbReference type="EMBL" id="CAKXAJ010024914">
    <property type="protein sequence ID" value="CAH2232693.1"/>
    <property type="molecule type" value="Genomic_DNA"/>
</dbReference>
<dbReference type="Proteomes" id="UP000838756">
    <property type="component" value="Unassembled WGS sequence"/>
</dbReference>
<evidence type="ECO:0000256" key="1">
    <source>
        <dbReference type="ARBA" id="ARBA00009995"/>
    </source>
</evidence>
<dbReference type="InterPro" id="IPR035595">
    <property type="entry name" value="UDP_glycos_trans_CS"/>
</dbReference>
<evidence type="ECO:0000256" key="3">
    <source>
        <dbReference type="ARBA" id="ARBA00022679"/>
    </source>
</evidence>
<evidence type="ECO:0000256" key="5">
    <source>
        <dbReference type="RuleBase" id="RU362059"/>
    </source>
</evidence>
<keyword evidence="5" id="KW-0812">Transmembrane</keyword>
<feature type="transmembrane region" description="Helical" evidence="5">
    <location>
        <begin position="450"/>
        <end position="475"/>
    </location>
</feature>
<reference evidence="6" key="1">
    <citation type="submission" date="2022-03" db="EMBL/GenBank/DDBJ databases">
        <authorList>
            <person name="Lindestad O."/>
        </authorList>
    </citation>
    <scope>NUCLEOTIDE SEQUENCE</scope>
</reference>
<keyword evidence="2 4" id="KW-0328">Glycosyltransferase</keyword>
<dbReference type="EC" id="2.4.1.17" evidence="5"/>
<dbReference type="InterPro" id="IPR050271">
    <property type="entry name" value="UDP-glycosyltransferase"/>
</dbReference>